<protein>
    <recommendedName>
        <fullName evidence="2">Homoserine O-acetyltransferase</fullName>
        <shortName evidence="2">HAT</shortName>
        <ecNumber evidence="2">2.3.1.31</ecNumber>
    </recommendedName>
    <alternativeName>
        <fullName evidence="2">Homoserine transacetylase</fullName>
        <shortName evidence="2">HTA</shortName>
    </alternativeName>
</protein>
<dbReference type="GO" id="GO:0009086">
    <property type="term" value="P:methionine biosynthetic process"/>
    <property type="evidence" value="ECO:0007669"/>
    <property type="project" value="UniProtKB-UniRule"/>
</dbReference>
<comment type="function">
    <text evidence="2">Transfers an acetyl group from acetyl-CoA to L-homoserine, forming acetyl-L-homoserine.</text>
</comment>
<keyword evidence="2" id="KW-0028">Amino-acid biosynthesis</keyword>
<comment type="similarity">
    <text evidence="2">Belongs to the AB hydrolase superfamily. MetX family.</text>
</comment>
<dbReference type="Gene3D" id="3.40.50.150">
    <property type="entry name" value="Vaccinia Virus protein VP39"/>
    <property type="match status" value="1"/>
</dbReference>
<keyword evidence="5" id="KW-1185">Reference proteome</keyword>
<dbReference type="UniPathway" id="UPA00051">
    <property type="reaction ID" value="UER00074"/>
</dbReference>
<dbReference type="CDD" id="cd02440">
    <property type="entry name" value="AdoMet_MTases"/>
    <property type="match status" value="1"/>
</dbReference>
<keyword evidence="2 4" id="KW-0012">Acyltransferase</keyword>
<dbReference type="GO" id="GO:0009092">
    <property type="term" value="P:homoserine metabolic process"/>
    <property type="evidence" value="ECO:0007669"/>
    <property type="project" value="TreeGrafter"/>
</dbReference>
<dbReference type="eggNOG" id="COG2226">
    <property type="taxonomic scope" value="Bacteria"/>
</dbReference>
<comment type="catalytic activity">
    <reaction evidence="2">
        <text>L-homoserine + acetyl-CoA = O-acetyl-L-homoserine + CoA</text>
        <dbReference type="Rhea" id="RHEA:13701"/>
        <dbReference type="ChEBI" id="CHEBI:57287"/>
        <dbReference type="ChEBI" id="CHEBI:57288"/>
        <dbReference type="ChEBI" id="CHEBI:57476"/>
        <dbReference type="ChEBI" id="CHEBI:57716"/>
        <dbReference type="EC" id="2.3.1.31"/>
    </reaction>
</comment>
<comment type="pathway">
    <text evidence="2">Amino-acid biosynthesis; L-methionine biosynthesis via de novo pathway; O-acetyl-L-homoserine from L-homoserine: step 1/1.</text>
</comment>
<evidence type="ECO:0000313" key="4">
    <source>
        <dbReference type="EMBL" id="BAM04628.1"/>
    </source>
</evidence>
<dbReference type="EC" id="2.3.1.31" evidence="2"/>
<accession>I0IH90</accession>
<keyword evidence="2" id="KW-0486">Methionine biosynthesis</keyword>
<dbReference type="AlphaFoldDB" id="I0IH90"/>
<dbReference type="HOGENOM" id="CLU_028760_6_0_0"/>
<feature type="active site" evidence="2">
    <location>
        <position position="360"/>
    </location>
</feature>
<dbReference type="GO" id="GO:0005737">
    <property type="term" value="C:cytoplasm"/>
    <property type="evidence" value="ECO:0007669"/>
    <property type="project" value="UniProtKB-SubCell"/>
</dbReference>
<feature type="domain" description="AB hydrolase-1" evidence="3">
    <location>
        <begin position="57"/>
        <end position="366"/>
    </location>
</feature>
<feature type="binding site" evidence="2">
    <location>
        <position position="232"/>
    </location>
    <ligand>
        <name>substrate</name>
    </ligand>
</feature>
<keyword evidence="2" id="KW-0963">Cytoplasm</keyword>
<dbReference type="RefSeq" id="WP_014437841.1">
    <property type="nucleotide sequence ID" value="NC_017080.1"/>
</dbReference>
<evidence type="ECO:0000256" key="2">
    <source>
        <dbReference type="HAMAP-Rule" id="MF_00296"/>
    </source>
</evidence>
<dbReference type="OrthoDB" id="9800754at2"/>
<dbReference type="eggNOG" id="COG2021">
    <property type="taxonomic scope" value="Bacteria"/>
</dbReference>
<comment type="caution">
    <text evidence="2">Lacks conserved residue(s) required for the propagation of feature annotation.</text>
</comment>
<dbReference type="InterPro" id="IPR010743">
    <property type="entry name" value="Methionine_synth_MetW"/>
</dbReference>
<proteinExistence type="inferred from homology"/>
<comment type="subunit">
    <text evidence="2">Homodimer.</text>
</comment>
<gene>
    <name evidence="4" type="primary">metX</name>
    <name evidence="2" type="synonym">metXA</name>
    <name evidence="4" type="ordered locus">PSMK_24690</name>
</gene>
<dbReference type="Pfam" id="PF00561">
    <property type="entry name" value="Abhydrolase_1"/>
    <property type="match status" value="1"/>
</dbReference>
<dbReference type="InterPro" id="IPR029063">
    <property type="entry name" value="SAM-dependent_MTases_sf"/>
</dbReference>
<keyword evidence="1 2" id="KW-0808">Transferase</keyword>
<dbReference type="EMBL" id="AP012338">
    <property type="protein sequence ID" value="BAM04628.1"/>
    <property type="molecule type" value="Genomic_DNA"/>
</dbReference>
<feature type="active site" evidence="2">
    <location>
        <position position="327"/>
    </location>
</feature>
<dbReference type="SUPFAM" id="SSF53474">
    <property type="entry name" value="alpha/beta-Hydrolases"/>
    <property type="match status" value="1"/>
</dbReference>
<dbReference type="Gene3D" id="3.40.50.1820">
    <property type="entry name" value="alpha/beta hydrolase"/>
    <property type="match status" value="1"/>
</dbReference>
<comment type="subcellular location">
    <subcellularLocation>
        <location evidence="2">Cytoplasm</location>
    </subcellularLocation>
</comment>
<dbReference type="GO" id="GO:0004414">
    <property type="term" value="F:homoserine O-acetyltransferase activity"/>
    <property type="evidence" value="ECO:0007669"/>
    <property type="project" value="UniProtKB-UniRule"/>
</dbReference>
<organism evidence="4 5">
    <name type="scientific">Phycisphaera mikurensis (strain NBRC 102666 / KCTC 22515 / FYK2301M01)</name>
    <dbReference type="NCBI Taxonomy" id="1142394"/>
    <lineage>
        <taxon>Bacteria</taxon>
        <taxon>Pseudomonadati</taxon>
        <taxon>Planctomycetota</taxon>
        <taxon>Phycisphaerae</taxon>
        <taxon>Phycisphaerales</taxon>
        <taxon>Phycisphaeraceae</taxon>
        <taxon>Phycisphaera</taxon>
    </lineage>
</organism>
<dbReference type="Gene3D" id="1.10.1740.110">
    <property type="match status" value="1"/>
</dbReference>
<feature type="binding site" evidence="2">
    <location>
        <position position="361"/>
    </location>
    <ligand>
        <name>substrate</name>
    </ligand>
</feature>
<dbReference type="Pfam" id="PF07021">
    <property type="entry name" value="MetW"/>
    <property type="match status" value="1"/>
</dbReference>
<dbReference type="HAMAP" id="MF_00296">
    <property type="entry name" value="MetX_acyltransf"/>
    <property type="match status" value="1"/>
</dbReference>
<dbReference type="PATRIC" id="fig|1142394.8.peg.2549"/>
<dbReference type="NCBIfam" id="NF001209">
    <property type="entry name" value="PRK00175.1"/>
    <property type="match status" value="1"/>
</dbReference>
<dbReference type="NCBIfam" id="TIGR01392">
    <property type="entry name" value="homoserO_Ac_trn"/>
    <property type="match status" value="1"/>
</dbReference>
<feature type="active site" description="Nucleophile" evidence="2">
    <location>
        <position position="163"/>
    </location>
</feature>
<dbReference type="InterPro" id="IPR008220">
    <property type="entry name" value="HAT_MetX-like"/>
</dbReference>
<dbReference type="InterPro" id="IPR029058">
    <property type="entry name" value="AB_hydrolase_fold"/>
</dbReference>
<dbReference type="PANTHER" id="PTHR32268:SF11">
    <property type="entry name" value="HOMOSERINE O-ACETYLTRANSFERASE"/>
    <property type="match status" value="1"/>
</dbReference>
<dbReference type="Proteomes" id="UP000007881">
    <property type="component" value="Chromosome"/>
</dbReference>
<reference evidence="4 5" key="1">
    <citation type="submission" date="2012-02" db="EMBL/GenBank/DDBJ databases">
        <title>Complete genome sequence of Phycisphaera mikurensis NBRC 102666.</title>
        <authorList>
            <person name="Ankai A."/>
            <person name="Hosoyama A."/>
            <person name="Terui Y."/>
            <person name="Sekine M."/>
            <person name="Fukai R."/>
            <person name="Kato Y."/>
            <person name="Nakamura S."/>
            <person name="Yamada-Narita S."/>
            <person name="Kawakoshi A."/>
            <person name="Fukunaga Y."/>
            <person name="Yamazaki S."/>
            <person name="Fujita N."/>
        </authorList>
    </citation>
    <scope>NUCLEOTIDE SEQUENCE [LARGE SCALE GENOMIC DNA]</scope>
    <source>
        <strain evidence="5">NBRC 102666 / KCTC 22515 / FYK2301M01</strain>
    </source>
</reference>
<dbReference type="KEGG" id="phm:PSMK_24690"/>
<evidence type="ECO:0000313" key="5">
    <source>
        <dbReference type="Proteomes" id="UP000007881"/>
    </source>
</evidence>
<dbReference type="InterPro" id="IPR000073">
    <property type="entry name" value="AB_hydrolase_1"/>
</dbReference>
<evidence type="ECO:0000259" key="3">
    <source>
        <dbReference type="Pfam" id="PF00561"/>
    </source>
</evidence>
<name>I0IH90_PHYMF</name>
<evidence type="ECO:0000256" key="1">
    <source>
        <dbReference type="ARBA" id="ARBA00022679"/>
    </source>
</evidence>
<dbReference type="STRING" id="1142394.PSMK_24690"/>
<sequence length="592" mass="64606">MGADLPTSSDDLRGAEASSHRRLWRSEEPLSLALGGELPVLEVAYETWGELAPDGSNAVLVCHALTGDSHAARHGDDDAAGWWDGLIGPGSAYGIDTTRWYVVCSNVLGGCRGTTGPASVDPRTGRVYGPDFPVVTIADMVEAQRRLLDGLGVGKLRAVVGGSLGGHQAMTWAITHPGRVERCVGIATSPRMSAQALAFDVVARNAIQSDPAFASGRYEAGGGPENGLAIARMVGHITYLSPESMDAKFDPDRHEPRDIRTAFEKKFSVGSYLAHQGQKFTQRFDANSYAAITVAMDLFDLGRTEAERRAKLEPATCHWLFASFSTDWLFRPAQSRQIVDTLTRLGRPVTYTEITSDAGHDGFLLDAEIAVYGPLVNAFLREPRAEGVEPLRDADRRLLEMIPRDASVLDLGCGDGRLLLELGRRNPDRTLAGVEVGQRLLFEAVEHGVDVVDHDLNLGLPGYADGQYDVVVLNVTLQAVRNTRQLLAEMTRVGRRVLLSFANFAFRELRDDFLRNGRSPLSKSGGGAYDHHWADTPNRRFPSIRDVEELLAEMGIRVHRALYLDTTRGVDVAATDDPNLNADTAILEISRR</sequence>
<dbReference type="SUPFAM" id="SSF53335">
    <property type="entry name" value="S-adenosyl-L-methionine-dependent methyltransferases"/>
    <property type="match status" value="1"/>
</dbReference>
<dbReference type="PANTHER" id="PTHR32268">
    <property type="entry name" value="HOMOSERINE O-ACETYLTRANSFERASE"/>
    <property type="match status" value="1"/>
</dbReference>